<reference evidence="6" key="1">
    <citation type="submission" date="2021-01" db="EMBL/GenBank/DDBJ databases">
        <authorList>
            <person name="Corre E."/>
            <person name="Pelletier E."/>
            <person name="Niang G."/>
            <person name="Scheremetjew M."/>
            <person name="Finn R."/>
            <person name="Kale V."/>
            <person name="Holt S."/>
            <person name="Cochrane G."/>
            <person name="Meng A."/>
            <person name="Brown T."/>
            <person name="Cohen L."/>
        </authorList>
    </citation>
    <scope>NUCLEOTIDE SEQUENCE</scope>
    <source>
        <strain evidence="6">CCMP1510</strain>
    </source>
</reference>
<dbReference type="EMBL" id="HBIJ01023870">
    <property type="protein sequence ID" value="CAE0375000.1"/>
    <property type="molecule type" value="Transcribed_RNA"/>
</dbReference>
<sequence length="531" mass="59346">MFGILAHNDSLSRNRKKINTPPIRSSLVTSSRLQTTRAVTLGNHPPATKVTTTQKKNRVVSPYDEVDIIKKNRIVSAEYDESSSDEDEENERRSSKRSMNNDENLLKIPNKKKLKTATSSISTIVDASDDEKVSSMKVTPTGSEGSPSDTEIELSRIHTTTKSQEPQNPKIIDYTLRQQSASKTKQLVQPKEQQKEEKNKPQEQVTEEISCDRCDGRHPTHACPYFSKGRDNHPDALNRKPSSRLGSDGGNAYLEEGTIINQPGDGSCLFHSLLYGYKRLKQSILIETATNLRHSLMDWLQENQDTEIADSPVKDWIRWDSNSQVSDYVRRMRIYGWGGGIEMAAFARKFQIEVHVYEKMPYNARFPFKRISRFSGPSSHSGSSVQSSPVVRSPVVNVVYRGGVHYDALITSKNPVYLRPDPTLSSHSVSPQTTATPTTPTLAPAAGKTSNLNVRKFIKGNSSSPMSPPCFGGPRRAAAYERTPASQCKSSFTNSHSRASNATLGVIPSCYHFSNNRNGRAYRSTYNHRRY</sequence>
<dbReference type="Gene3D" id="3.90.70.80">
    <property type="match status" value="1"/>
</dbReference>
<keyword evidence="3" id="KW-0788">Thiol protease</keyword>
<feature type="region of interest" description="Disordered" evidence="4">
    <location>
        <begin position="78"/>
        <end position="119"/>
    </location>
</feature>
<gene>
    <name evidence="6" type="ORF">ALAG00032_LOCUS15804</name>
</gene>
<feature type="region of interest" description="Disordered" evidence="4">
    <location>
        <begin position="225"/>
        <end position="250"/>
    </location>
</feature>
<feature type="compositionally biased region" description="Basic and acidic residues" evidence="4">
    <location>
        <begin position="192"/>
        <end position="201"/>
    </location>
</feature>
<accession>A0A7S3K7S6</accession>
<evidence type="ECO:0000313" key="6">
    <source>
        <dbReference type="EMBL" id="CAE0375000.1"/>
    </source>
</evidence>
<dbReference type="PANTHER" id="PTHR13312:SF0">
    <property type="entry name" value="UBIQUITIN THIOESTERASE OTU1"/>
    <property type="match status" value="1"/>
</dbReference>
<comment type="catalytic activity">
    <reaction evidence="1 3">
        <text>Thiol-dependent hydrolysis of ester, thioester, amide, peptide and isopeptide bonds formed by the C-terminal Gly of ubiquitin (a 76-residue protein attached to proteins as an intracellular targeting signal).</text>
        <dbReference type="EC" id="3.4.19.12"/>
    </reaction>
</comment>
<name>A0A7S3K7S6_9STRA</name>
<keyword evidence="2 3" id="KW-0378">Hydrolase</keyword>
<dbReference type="SUPFAM" id="SSF54001">
    <property type="entry name" value="Cysteine proteinases"/>
    <property type="match status" value="1"/>
</dbReference>
<dbReference type="GO" id="GO:0005634">
    <property type="term" value="C:nucleus"/>
    <property type="evidence" value="ECO:0007669"/>
    <property type="project" value="TreeGrafter"/>
</dbReference>
<evidence type="ECO:0000256" key="4">
    <source>
        <dbReference type="SAM" id="MobiDB-lite"/>
    </source>
</evidence>
<comment type="function">
    <text evidence="3">Hydrolase that can remove conjugated ubiquitin from proteins and may therefore play an important regulatory role at the level of protein turnover by preventing degradation.</text>
</comment>
<keyword evidence="3" id="KW-0833">Ubl conjugation pathway</keyword>
<dbReference type="EC" id="3.4.19.12" evidence="3"/>
<comment type="subcellular location">
    <subcellularLocation>
        <location evidence="3">Cytoplasm</location>
    </subcellularLocation>
</comment>
<feature type="domain" description="OTU" evidence="5">
    <location>
        <begin position="257"/>
        <end position="412"/>
    </location>
</feature>
<feature type="compositionally biased region" description="Low complexity" evidence="4">
    <location>
        <begin position="431"/>
        <end position="446"/>
    </location>
</feature>
<evidence type="ECO:0000256" key="2">
    <source>
        <dbReference type="ARBA" id="ARBA00022801"/>
    </source>
</evidence>
<organism evidence="6">
    <name type="scientific">Aureoumbra lagunensis</name>
    <dbReference type="NCBI Taxonomy" id="44058"/>
    <lineage>
        <taxon>Eukaryota</taxon>
        <taxon>Sar</taxon>
        <taxon>Stramenopiles</taxon>
        <taxon>Ochrophyta</taxon>
        <taxon>Pelagophyceae</taxon>
        <taxon>Pelagomonadales</taxon>
        <taxon>Aureoumbra</taxon>
    </lineage>
</organism>
<feature type="compositionally biased region" description="Polar residues" evidence="4">
    <location>
        <begin position="136"/>
        <end position="149"/>
    </location>
</feature>
<feature type="region of interest" description="Disordered" evidence="4">
    <location>
        <begin position="131"/>
        <end position="151"/>
    </location>
</feature>
<dbReference type="InterPro" id="IPR003323">
    <property type="entry name" value="OTU_dom"/>
</dbReference>
<dbReference type="GO" id="GO:0036503">
    <property type="term" value="P:ERAD pathway"/>
    <property type="evidence" value="ECO:0007669"/>
    <property type="project" value="TreeGrafter"/>
</dbReference>
<proteinExistence type="predicted"/>
<keyword evidence="3" id="KW-0963">Cytoplasm</keyword>
<feature type="compositionally biased region" description="Acidic residues" evidence="4">
    <location>
        <begin position="78"/>
        <end position="89"/>
    </location>
</feature>
<evidence type="ECO:0000256" key="1">
    <source>
        <dbReference type="ARBA" id="ARBA00000707"/>
    </source>
</evidence>
<keyword evidence="3" id="KW-0645">Protease</keyword>
<dbReference type="GO" id="GO:0005829">
    <property type="term" value="C:cytosol"/>
    <property type="evidence" value="ECO:0007669"/>
    <property type="project" value="TreeGrafter"/>
</dbReference>
<evidence type="ECO:0000259" key="5">
    <source>
        <dbReference type="PROSITE" id="PS50802"/>
    </source>
</evidence>
<dbReference type="InterPro" id="IPR038765">
    <property type="entry name" value="Papain-like_cys_pep_sf"/>
</dbReference>
<protein>
    <recommendedName>
        <fullName evidence="3">Ubiquitin thioesterase OTU</fullName>
        <ecNumber evidence="3">3.4.19.12</ecNumber>
    </recommendedName>
</protein>
<dbReference type="PROSITE" id="PS50802">
    <property type="entry name" value="OTU"/>
    <property type="match status" value="1"/>
</dbReference>
<dbReference type="CDD" id="cd22744">
    <property type="entry name" value="OTU"/>
    <property type="match status" value="1"/>
</dbReference>
<dbReference type="GO" id="GO:0004843">
    <property type="term" value="F:cysteine-type deubiquitinase activity"/>
    <property type="evidence" value="ECO:0007669"/>
    <property type="project" value="UniProtKB-UniRule"/>
</dbReference>
<dbReference type="GO" id="GO:0016579">
    <property type="term" value="P:protein deubiquitination"/>
    <property type="evidence" value="ECO:0007669"/>
    <property type="project" value="TreeGrafter"/>
</dbReference>
<feature type="region of interest" description="Disordered" evidence="4">
    <location>
        <begin position="180"/>
        <end position="205"/>
    </location>
</feature>
<dbReference type="GO" id="GO:0030968">
    <property type="term" value="P:endoplasmic reticulum unfolded protein response"/>
    <property type="evidence" value="ECO:0007669"/>
    <property type="project" value="TreeGrafter"/>
</dbReference>
<dbReference type="AlphaFoldDB" id="A0A7S3K7S6"/>
<dbReference type="PANTHER" id="PTHR13312">
    <property type="entry name" value="HIV-INDUCED PROTEIN-7-LIKE PROTEASE"/>
    <property type="match status" value="1"/>
</dbReference>
<feature type="region of interest" description="Disordered" evidence="4">
    <location>
        <begin position="1"/>
        <end position="22"/>
    </location>
</feature>
<feature type="compositionally biased region" description="Basic and acidic residues" evidence="4">
    <location>
        <begin position="228"/>
        <end position="238"/>
    </location>
</feature>
<feature type="region of interest" description="Disordered" evidence="4">
    <location>
        <begin position="421"/>
        <end position="447"/>
    </location>
</feature>
<evidence type="ECO:0000256" key="3">
    <source>
        <dbReference type="RuleBase" id="RU367104"/>
    </source>
</evidence>